<reference evidence="3 4" key="1">
    <citation type="submission" date="2019-02" db="EMBL/GenBank/DDBJ databases">
        <title>Deep-cultivation of Planctomycetes and their phenomic and genomic characterization uncovers novel biology.</title>
        <authorList>
            <person name="Wiegand S."/>
            <person name="Jogler M."/>
            <person name="Boedeker C."/>
            <person name="Pinto D."/>
            <person name="Vollmers J."/>
            <person name="Rivas-Marin E."/>
            <person name="Kohn T."/>
            <person name="Peeters S.H."/>
            <person name="Heuer A."/>
            <person name="Rast P."/>
            <person name="Oberbeckmann S."/>
            <person name="Bunk B."/>
            <person name="Jeske O."/>
            <person name="Meyerdierks A."/>
            <person name="Storesund J.E."/>
            <person name="Kallscheuer N."/>
            <person name="Luecker S."/>
            <person name="Lage O.M."/>
            <person name="Pohl T."/>
            <person name="Merkel B.J."/>
            <person name="Hornburger P."/>
            <person name="Mueller R.-W."/>
            <person name="Bruemmer F."/>
            <person name="Labrenz M."/>
            <person name="Spormann A.M."/>
            <person name="Op den Camp H."/>
            <person name="Overmann J."/>
            <person name="Amann R."/>
            <person name="Jetten M.S.M."/>
            <person name="Mascher T."/>
            <person name="Medema M.H."/>
            <person name="Devos D.P."/>
            <person name="Kaster A.-K."/>
            <person name="Ovreas L."/>
            <person name="Rohde M."/>
            <person name="Galperin M.Y."/>
            <person name="Jogler C."/>
        </authorList>
    </citation>
    <scope>NUCLEOTIDE SEQUENCE [LARGE SCALE GENOMIC DNA]</scope>
    <source>
        <strain evidence="3 4">Pla110</strain>
    </source>
</reference>
<dbReference type="SUPFAM" id="SSF51735">
    <property type="entry name" value="NAD(P)-binding Rossmann-fold domains"/>
    <property type="match status" value="1"/>
</dbReference>
<evidence type="ECO:0000313" key="4">
    <source>
        <dbReference type="Proteomes" id="UP000317178"/>
    </source>
</evidence>
<dbReference type="Pfam" id="PF01408">
    <property type="entry name" value="GFO_IDH_MocA"/>
    <property type="match status" value="1"/>
</dbReference>
<dbReference type="GO" id="GO:0050112">
    <property type="term" value="F:inositol 2-dehydrogenase (NAD+) activity"/>
    <property type="evidence" value="ECO:0007669"/>
    <property type="project" value="UniProtKB-EC"/>
</dbReference>
<dbReference type="Gene3D" id="3.30.360.10">
    <property type="entry name" value="Dihydrodipicolinate Reductase, domain 2"/>
    <property type="match status" value="1"/>
</dbReference>
<dbReference type="Gene3D" id="3.40.50.720">
    <property type="entry name" value="NAD(P)-binding Rossmann-like Domain"/>
    <property type="match status" value="1"/>
</dbReference>
<evidence type="ECO:0000259" key="1">
    <source>
        <dbReference type="Pfam" id="PF01408"/>
    </source>
</evidence>
<dbReference type="InterPro" id="IPR019546">
    <property type="entry name" value="TAT_signal_bac_arc"/>
</dbReference>
<keyword evidence="3" id="KW-0560">Oxidoreductase</keyword>
<dbReference type="Proteomes" id="UP000317178">
    <property type="component" value="Chromosome"/>
</dbReference>
<dbReference type="RefSeq" id="WP_390620438.1">
    <property type="nucleotide sequence ID" value="NZ_CP036281.1"/>
</dbReference>
<keyword evidence="4" id="KW-1185">Reference proteome</keyword>
<dbReference type="PROSITE" id="PS51318">
    <property type="entry name" value="TAT"/>
    <property type="match status" value="1"/>
</dbReference>
<dbReference type="InterPro" id="IPR006311">
    <property type="entry name" value="TAT_signal"/>
</dbReference>
<gene>
    <name evidence="3" type="primary">iolG_7</name>
    <name evidence="3" type="ORF">Pla110_29100</name>
</gene>
<dbReference type="AlphaFoldDB" id="A0A518CPM6"/>
<dbReference type="InterPro" id="IPR036291">
    <property type="entry name" value="NAD(P)-bd_dom_sf"/>
</dbReference>
<dbReference type="InterPro" id="IPR000683">
    <property type="entry name" value="Gfo/Idh/MocA-like_OxRdtase_N"/>
</dbReference>
<dbReference type="EMBL" id="CP036281">
    <property type="protein sequence ID" value="QDU81172.1"/>
    <property type="molecule type" value="Genomic_DNA"/>
</dbReference>
<name>A0A518CPM6_9PLAN</name>
<dbReference type="InterPro" id="IPR043906">
    <property type="entry name" value="Gfo/Idh/MocA_OxRdtase_bact_C"/>
</dbReference>
<dbReference type="EC" id="1.1.1.18" evidence="3"/>
<sequence>MINPKTPNNLNRRDLLKAGAALTATALPLNNARPAAAAEPTQKLRTAHIGVGGMGGADLNQVATHPRVEVTALCDIDSGILEKASQSHPSAKTYQDYRQLFAELAGEIDAVVVSTPDHTHAPAAMMGLNHDKPVYCQKPLTHEIYEARQLRLVAEQKQLPTQMGIQVSSSAQYRGATQLIQGGIIGKVSDVYVWSHKNWGYDGPAFEGEDAIPESVAWDLWLGTAAERPYKKGVYHRSQWRKLIDFGTGTLGDMGVHICDTPYRALQLTAPLWARTTCRPPTGVGHPEQNKVEYEFPGTAHTTETLKWTWFDGAMSPPDLSKFNLPADLKLHDQAAFFVGEEGTLLLPHVANPRKFVDGKEVPVEMPKLEIKNHYHQWVDACLGEDETISSFSYGGPLTEALLLGVVANRFPGKTLEWNAEKMEVTNLPAANKLIRRNYREGFEVNGL</sequence>
<accession>A0A518CPM6</accession>
<dbReference type="Pfam" id="PF10518">
    <property type="entry name" value="TAT_signal"/>
    <property type="match status" value="1"/>
</dbReference>
<protein>
    <submittedName>
        <fullName evidence="3">Inositol 2-dehydrogenase</fullName>
        <ecNumber evidence="3">1.1.1.18</ecNumber>
    </submittedName>
</protein>
<proteinExistence type="predicted"/>
<dbReference type="PANTHER" id="PTHR43818">
    <property type="entry name" value="BCDNA.GH03377"/>
    <property type="match status" value="1"/>
</dbReference>
<feature type="domain" description="Gfo/Idh/MocA-like oxidoreductase N-terminal" evidence="1">
    <location>
        <begin position="45"/>
        <end position="163"/>
    </location>
</feature>
<dbReference type="KEGG" id="plon:Pla110_29100"/>
<dbReference type="InterPro" id="IPR050463">
    <property type="entry name" value="Gfo/Idh/MocA_oxidrdct_glycsds"/>
</dbReference>
<organism evidence="3 4">
    <name type="scientific">Polystyrenella longa</name>
    <dbReference type="NCBI Taxonomy" id="2528007"/>
    <lineage>
        <taxon>Bacteria</taxon>
        <taxon>Pseudomonadati</taxon>
        <taxon>Planctomycetota</taxon>
        <taxon>Planctomycetia</taxon>
        <taxon>Planctomycetales</taxon>
        <taxon>Planctomycetaceae</taxon>
        <taxon>Polystyrenella</taxon>
    </lineage>
</organism>
<dbReference type="GO" id="GO:0000166">
    <property type="term" value="F:nucleotide binding"/>
    <property type="evidence" value="ECO:0007669"/>
    <property type="project" value="InterPro"/>
</dbReference>
<evidence type="ECO:0000259" key="2">
    <source>
        <dbReference type="Pfam" id="PF19051"/>
    </source>
</evidence>
<dbReference type="Pfam" id="PF19051">
    <property type="entry name" value="GFO_IDH_MocA_C2"/>
    <property type="match status" value="1"/>
</dbReference>
<evidence type="ECO:0000313" key="3">
    <source>
        <dbReference type="EMBL" id="QDU81172.1"/>
    </source>
</evidence>
<dbReference type="SUPFAM" id="SSF55347">
    <property type="entry name" value="Glyceraldehyde-3-phosphate dehydrogenase-like, C-terminal domain"/>
    <property type="match status" value="1"/>
</dbReference>
<dbReference type="PANTHER" id="PTHR43818:SF10">
    <property type="entry name" value="NADH-DEPENDENT DEHYDROGENASE-RELATED"/>
    <property type="match status" value="1"/>
</dbReference>
<feature type="domain" description="Gfo/Idh/MocA-like oxidoreductase bacterial type C-terminal" evidence="2">
    <location>
        <begin position="202"/>
        <end position="260"/>
    </location>
</feature>